<evidence type="ECO:0000256" key="1">
    <source>
        <dbReference type="SAM" id="MobiDB-lite"/>
    </source>
</evidence>
<keyword evidence="4" id="KW-1185">Reference proteome</keyword>
<comment type="caution">
    <text evidence="3">The sequence shown here is derived from an EMBL/GenBank/DDBJ whole genome shotgun (WGS) entry which is preliminary data.</text>
</comment>
<sequence>MPFKKNEDGSLAQADSGLPIFVGPDGSEKPYDPDQKATQIAELTEKAAKRKDALEKAQASLALLGDVEDIGAFVTQAKANAETVASLADKERDTEAAIQKRISEAVKAAVTPVATERDTLKGELSKTTEGLHRAVIGNAFLNSQYAAEKLKNPALAERLFAGSFAVKDGKPIGRDAEGNELYGADGVASFDEALHRLVSASPFKDDLLKSPVGGADTTPGGGGRVNDTSKLSSVQKIAEGLKKGNF</sequence>
<gene>
    <name evidence="3" type="ORF">Defa_20370</name>
</gene>
<accession>A0ABQ0EA13</accession>
<feature type="region of interest" description="Disordered" evidence="1">
    <location>
        <begin position="1"/>
        <end position="36"/>
    </location>
</feature>
<organism evidence="3 4">
    <name type="scientific">Desulfovibrio falkowii</name>
    <dbReference type="NCBI Taxonomy" id="3136602"/>
    <lineage>
        <taxon>Bacteria</taxon>
        <taxon>Pseudomonadati</taxon>
        <taxon>Thermodesulfobacteriota</taxon>
        <taxon>Desulfovibrionia</taxon>
        <taxon>Desulfovibrionales</taxon>
        <taxon>Desulfovibrionaceae</taxon>
        <taxon>Desulfovibrio</taxon>
    </lineage>
</organism>
<feature type="compositionally biased region" description="Basic and acidic residues" evidence="1">
    <location>
        <begin position="26"/>
        <end position="35"/>
    </location>
</feature>
<protein>
    <recommendedName>
        <fullName evidence="2">DUF6651 domain-containing protein</fullName>
    </recommendedName>
</protein>
<proteinExistence type="predicted"/>
<name>A0ABQ0EA13_9BACT</name>
<dbReference type="EMBL" id="BAAFSG010000001">
    <property type="protein sequence ID" value="GAB1254550.1"/>
    <property type="molecule type" value="Genomic_DNA"/>
</dbReference>
<feature type="domain" description="DUF6651" evidence="2">
    <location>
        <begin position="128"/>
        <end position="211"/>
    </location>
</feature>
<dbReference type="Pfam" id="PF20356">
    <property type="entry name" value="DUF6651"/>
    <property type="match status" value="1"/>
</dbReference>
<dbReference type="RefSeq" id="WP_407844806.1">
    <property type="nucleotide sequence ID" value="NZ_BAAFSG010000001.1"/>
</dbReference>
<evidence type="ECO:0000259" key="2">
    <source>
        <dbReference type="Pfam" id="PF20356"/>
    </source>
</evidence>
<evidence type="ECO:0000313" key="3">
    <source>
        <dbReference type="EMBL" id="GAB1254550.1"/>
    </source>
</evidence>
<evidence type="ECO:0000313" key="4">
    <source>
        <dbReference type="Proteomes" id="UP001628192"/>
    </source>
</evidence>
<feature type="region of interest" description="Disordered" evidence="1">
    <location>
        <begin position="208"/>
        <end position="230"/>
    </location>
</feature>
<dbReference type="Proteomes" id="UP001628192">
    <property type="component" value="Unassembled WGS sequence"/>
</dbReference>
<reference evidence="3 4" key="1">
    <citation type="journal article" date="2025" name="Int. J. Syst. Evol. Microbiol.">
        <title>Desulfovibrio falkowii sp. nov., Porphyromonas miyakawae sp. nov., Mediterraneibacter flintii sp. nov. and Owariibacterium komagatae gen. nov., sp. nov., isolated from human faeces.</title>
        <authorList>
            <person name="Hamaguchi T."/>
            <person name="Ohara M."/>
            <person name="Hisatomi A."/>
            <person name="Sekiguchi K."/>
            <person name="Takeda J.I."/>
            <person name="Ueyama J."/>
            <person name="Ito M."/>
            <person name="Nishiwaki H."/>
            <person name="Ogi T."/>
            <person name="Hirayama M."/>
            <person name="Ohkuma M."/>
            <person name="Sakamoto M."/>
            <person name="Ohno K."/>
        </authorList>
    </citation>
    <scope>NUCLEOTIDE SEQUENCE [LARGE SCALE GENOMIC DNA]</scope>
    <source>
        <strain evidence="3 4">13CB8C</strain>
    </source>
</reference>
<dbReference type="InterPro" id="IPR046593">
    <property type="entry name" value="DUF6651"/>
</dbReference>